<dbReference type="KEGG" id="nau:109232274"/>
<feature type="compositionally biased region" description="Polar residues" evidence="1">
    <location>
        <begin position="124"/>
        <end position="172"/>
    </location>
</feature>
<sequence>MDPPKELSYKPPPEFEEVKKDLLINLNLADSTELWLIQWPLNHHPDFDGREVSLKLHHDGHMGSFEDSSGKSYEVVSCRALDLDATVFISSESETKIAGKISRRVSLIRYPEPSELKQNSINLKQMAQRSSATTLTNSSRRFATPTQSNRTRSMRTASGYTPSNSRNRSSLSEAGEPSKSTKRKHRDGPAKSNDQSAQDSGRDHSALTSGSLDQSQEQKSKKKRKIDG</sequence>
<evidence type="ECO:0000313" key="2">
    <source>
        <dbReference type="EMBL" id="OIS98780.1"/>
    </source>
</evidence>
<protein>
    <submittedName>
        <fullName evidence="2">Mediator-associated protein 2</fullName>
    </submittedName>
</protein>
<feature type="region of interest" description="Disordered" evidence="1">
    <location>
        <begin position="124"/>
        <end position="228"/>
    </location>
</feature>
<dbReference type="OrthoDB" id="1892825at2759"/>
<dbReference type="PANTHER" id="PTHR36407:SF1">
    <property type="entry name" value="MEDIATOR-ASSOCIATED PROTEIN 2"/>
    <property type="match status" value="1"/>
</dbReference>
<dbReference type="STRING" id="49451.A0A1J6I120"/>
<proteinExistence type="predicted"/>
<dbReference type="Proteomes" id="UP000187609">
    <property type="component" value="Unassembled WGS sequence"/>
</dbReference>
<evidence type="ECO:0000256" key="1">
    <source>
        <dbReference type="SAM" id="MobiDB-lite"/>
    </source>
</evidence>
<dbReference type="OMA" id="DAKDEGY"/>
<dbReference type="Gramene" id="OIS98780">
    <property type="protein sequence ID" value="OIS98780"/>
    <property type="gene ID" value="A4A49_09096"/>
</dbReference>
<dbReference type="InterPro" id="IPR038823">
    <property type="entry name" value="MED2_plant"/>
</dbReference>
<comment type="caution">
    <text evidence="2">The sequence shown here is derived from an EMBL/GenBank/DDBJ whole genome shotgun (WGS) entry which is preliminary data.</text>
</comment>
<dbReference type="AlphaFoldDB" id="A0A1J6I120"/>
<organism evidence="2 3">
    <name type="scientific">Nicotiana attenuata</name>
    <name type="common">Coyote tobacco</name>
    <dbReference type="NCBI Taxonomy" id="49451"/>
    <lineage>
        <taxon>Eukaryota</taxon>
        <taxon>Viridiplantae</taxon>
        <taxon>Streptophyta</taxon>
        <taxon>Embryophyta</taxon>
        <taxon>Tracheophyta</taxon>
        <taxon>Spermatophyta</taxon>
        <taxon>Magnoliopsida</taxon>
        <taxon>eudicotyledons</taxon>
        <taxon>Gunneridae</taxon>
        <taxon>Pentapetalae</taxon>
        <taxon>asterids</taxon>
        <taxon>lamiids</taxon>
        <taxon>Solanales</taxon>
        <taxon>Solanaceae</taxon>
        <taxon>Nicotianoideae</taxon>
        <taxon>Nicotianeae</taxon>
        <taxon>Nicotiana</taxon>
    </lineage>
</organism>
<dbReference type="PANTHER" id="PTHR36407">
    <property type="entry name" value="MEDIATOR-ASSOCIATED PROTEIN 2"/>
    <property type="match status" value="1"/>
</dbReference>
<name>A0A1J6I120_NICAT</name>
<evidence type="ECO:0000313" key="3">
    <source>
        <dbReference type="Proteomes" id="UP000187609"/>
    </source>
</evidence>
<reference evidence="2" key="1">
    <citation type="submission" date="2016-11" db="EMBL/GenBank/DDBJ databases">
        <title>The genome of Nicotiana attenuata.</title>
        <authorList>
            <person name="Xu S."/>
            <person name="Brockmoeller T."/>
            <person name="Gaquerel E."/>
            <person name="Navarro A."/>
            <person name="Kuhl H."/>
            <person name="Gase K."/>
            <person name="Ling Z."/>
            <person name="Zhou W."/>
            <person name="Kreitzer C."/>
            <person name="Stanke M."/>
            <person name="Tang H."/>
            <person name="Lyons E."/>
            <person name="Pandey P."/>
            <person name="Pandey S.P."/>
            <person name="Timmermann B."/>
            <person name="Baldwin I.T."/>
        </authorList>
    </citation>
    <scope>NUCLEOTIDE SEQUENCE [LARGE SCALE GENOMIC DNA]</scope>
    <source>
        <strain evidence="2">UT</strain>
    </source>
</reference>
<keyword evidence="3" id="KW-1185">Reference proteome</keyword>
<accession>A0A1J6I120</accession>
<dbReference type="EMBL" id="MJEQ01037191">
    <property type="protein sequence ID" value="OIS98780.1"/>
    <property type="molecule type" value="Genomic_DNA"/>
</dbReference>
<gene>
    <name evidence="2" type="ORF">A4A49_09096</name>
</gene>